<reference evidence="2" key="4">
    <citation type="submission" date="2025-08" db="UniProtKB">
        <authorList>
            <consortium name="Ensembl"/>
        </authorList>
    </citation>
    <scope>IDENTIFICATION</scope>
    <source>
        <strain evidence="2">C57BL/6J</strain>
    </source>
</reference>
<reference evidence="7" key="2">
    <citation type="journal article" date="2010" name="Cell">
        <title>A tissue-specific atlas of mouse protein phosphorylation and expression.</title>
        <authorList>
            <person name="Huttlin E.L."/>
            <person name="Jedrychowski M.P."/>
            <person name="Elias J.E."/>
            <person name="Goswami T."/>
            <person name="Rad R."/>
            <person name="Beausoleil S.A."/>
            <person name="Villen J."/>
            <person name="Haas W."/>
            <person name="Sowa M.E."/>
            <person name="Gygi S.P."/>
        </authorList>
    </citation>
    <scope>IDENTIFICATION BY MASS SPECTROMETRY [LARGE SCALE ANALYSIS]</scope>
</reference>
<keyword evidence="4" id="KW-1185">Reference proteome</keyword>
<sequence length="74" mass="7957">MPPKKPEPKKETAKPAAAPAPAASAAPEPLKDSAFDPKSVKIDFSADQIEGECEPPHALLHFPEKEIQRGLFIV</sequence>
<feature type="compositionally biased region" description="Basic and acidic residues" evidence="1">
    <location>
        <begin position="29"/>
        <end position="39"/>
    </location>
</feature>
<dbReference type="ProteomicsDB" id="351765"/>
<evidence type="ECO:0000313" key="3">
    <source>
        <dbReference type="MGI" id="MGI:97267"/>
    </source>
</evidence>
<feature type="region of interest" description="Disordered" evidence="1">
    <location>
        <begin position="1"/>
        <end position="39"/>
    </location>
</feature>
<name>D6RFU4_MOUSE</name>
<evidence type="ECO:0007829" key="6">
    <source>
        <dbReference type="ProteomicsDB" id="D6RFU4"/>
    </source>
</evidence>
<dbReference type="Ensembl" id="ENSMUST00000130588.8">
    <property type="protein sequence ID" value="ENSMUSP00000122748.2"/>
    <property type="gene ID" value="ENSMUSG00000061086.13"/>
</dbReference>
<dbReference type="VEuPathDB" id="HostDB:ENSMUSG00000061086"/>
<evidence type="ECO:0000256" key="1">
    <source>
        <dbReference type="SAM" id="MobiDB-lite"/>
    </source>
</evidence>
<reference evidence="2" key="5">
    <citation type="submission" date="2025-09" db="UniProtKB">
        <authorList>
            <consortium name="Ensembl"/>
        </authorList>
    </citation>
    <scope>IDENTIFICATION</scope>
    <source>
        <strain evidence="2">C57BL/6J</strain>
    </source>
</reference>
<dbReference type="Bgee" id="ENSMUSG00000061086">
    <property type="expression patterns" value="Expressed in cardiac atrium and 190 other cell types or tissues"/>
</dbReference>
<dbReference type="ExpressionAtlas" id="D6RFU4">
    <property type="expression patterns" value="baseline and differential"/>
</dbReference>
<dbReference type="HOGENOM" id="CLU_2687154_0_0_1"/>
<gene>
    <name evidence="2 3" type="primary">Myl4</name>
</gene>
<dbReference type="Antibodypedia" id="30134">
    <property type="antibodies" value="314 antibodies from 30 providers"/>
</dbReference>
<dbReference type="MGI" id="MGI:97267">
    <property type="gene designation" value="Myl4"/>
</dbReference>
<proteinExistence type="evidence at protein level"/>
<feature type="compositionally biased region" description="Basic and acidic residues" evidence="1">
    <location>
        <begin position="1"/>
        <end position="13"/>
    </location>
</feature>
<accession>D6RFU4</accession>
<dbReference type="AlphaFoldDB" id="D6RFU4"/>
<dbReference type="AGR" id="MGI:97267"/>
<evidence type="ECO:0000313" key="2">
    <source>
        <dbReference type="Ensembl" id="ENSMUSP00000122748.2"/>
    </source>
</evidence>
<evidence type="ECO:0007829" key="7">
    <source>
        <dbReference type="PubMed" id="21183079"/>
    </source>
</evidence>
<protein>
    <submittedName>
        <fullName evidence="2">Myosin, light polypeptide 4</fullName>
    </submittedName>
</protein>
<reference evidence="2 4" key="1">
    <citation type="journal article" date="2009" name="PLoS Biol.">
        <title>Lineage-specific biology revealed by a finished genome assembly of the mouse.</title>
        <authorList>
            <consortium name="Mouse Genome Sequencing Consortium"/>
            <person name="Church D.M."/>
            <person name="Goodstadt L."/>
            <person name="Hillier L.W."/>
            <person name="Zody M.C."/>
            <person name="Goldstein S."/>
            <person name="She X."/>
            <person name="Bult C.J."/>
            <person name="Agarwala R."/>
            <person name="Cherry J.L."/>
            <person name="DiCuccio M."/>
            <person name="Hlavina W."/>
            <person name="Kapustin Y."/>
            <person name="Meric P."/>
            <person name="Maglott D."/>
            <person name="Birtle Z."/>
            <person name="Marques A.C."/>
            <person name="Graves T."/>
            <person name="Zhou S."/>
            <person name="Teague B."/>
            <person name="Potamousis K."/>
            <person name="Churas C."/>
            <person name="Place M."/>
            <person name="Herschleb J."/>
            <person name="Runnheim R."/>
            <person name="Forrest D."/>
            <person name="Amos-Landgraf J."/>
            <person name="Schwartz D.C."/>
            <person name="Cheng Z."/>
            <person name="Lindblad-Toh K."/>
            <person name="Eichler E.E."/>
            <person name="Ponting C.P."/>
        </authorList>
    </citation>
    <scope>NUCLEOTIDE SEQUENCE [LARGE SCALE GENOMIC DNA]</scope>
    <source>
        <strain evidence="2 4">C57BL/6J</strain>
    </source>
</reference>
<feature type="compositionally biased region" description="Low complexity" evidence="1">
    <location>
        <begin position="14"/>
        <end position="28"/>
    </location>
</feature>
<dbReference type="GeneTree" id="ENSGT01030000234570"/>
<reference evidence="2 4" key="3">
    <citation type="journal article" date="2011" name="PLoS Biol.">
        <title>Modernizing reference genome assemblies.</title>
        <authorList>
            <person name="Church D.M."/>
            <person name="Schneider V.A."/>
            <person name="Graves T."/>
            <person name="Auger K."/>
            <person name="Cunningham F."/>
            <person name="Bouk N."/>
            <person name="Chen H.C."/>
            <person name="Agarwala R."/>
            <person name="McLaren W.M."/>
            <person name="Ritchie G.R."/>
            <person name="Albracht D."/>
            <person name="Kremitzki M."/>
            <person name="Rock S."/>
            <person name="Kotkiewicz H."/>
            <person name="Kremitzki C."/>
            <person name="Wollam A."/>
            <person name="Trani L."/>
            <person name="Fulton L."/>
            <person name="Fulton R."/>
            <person name="Matthews L."/>
            <person name="Whitehead S."/>
            <person name="Chow W."/>
            <person name="Torrance J."/>
            <person name="Dunn M."/>
            <person name="Harden G."/>
            <person name="Threadgold G."/>
            <person name="Wood J."/>
            <person name="Collins J."/>
            <person name="Heath P."/>
            <person name="Griffiths G."/>
            <person name="Pelan S."/>
            <person name="Grafham D."/>
            <person name="Eichler E.E."/>
            <person name="Weinstock G."/>
            <person name="Mardis E.R."/>
            <person name="Wilson R.K."/>
            <person name="Howe K."/>
            <person name="Flicek P."/>
            <person name="Hubbard T."/>
        </authorList>
    </citation>
    <scope>NUCLEOTIDE SEQUENCE [LARGE SCALE GENOMIC DNA]</scope>
    <source>
        <strain evidence="2 4">C57BL/6J</strain>
    </source>
</reference>
<evidence type="ECO:0000313" key="4">
    <source>
        <dbReference type="Proteomes" id="UP000000589"/>
    </source>
</evidence>
<dbReference type="Proteomes" id="UP000000589">
    <property type="component" value="Chromosome 11"/>
</dbReference>
<dbReference type="PeptideAtlas" id="D6RFU4"/>
<keyword evidence="5 6" id="KW-1267">Proteomics identification</keyword>
<evidence type="ECO:0007829" key="5">
    <source>
        <dbReference type="PeptideAtlas" id="D6RFU4"/>
    </source>
</evidence>
<organism evidence="2 4">
    <name type="scientific">Mus musculus</name>
    <name type="common">Mouse</name>
    <dbReference type="NCBI Taxonomy" id="10090"/>
    <lineage>
        <taxon>Eukaryota</taxon>
        <taxon>Metazoa</taxon>
        <taxon>Chordata</taxon>
        <taxon>Craniata</taxon>
        <taxon>Vertebrata</taxon>
        <taxon>Euteleostomi</taxon>
        <taxon>Mammalia</taxon>
        <taxon>Eutheria</taxon>
        <taxon>Euarchontoglires</taxon>
        <taxon>Glires</taxon>
        <taxon>Rodentia</taxon>
        <taxon>Myomorpha</taxon>
        <taxon>Muroidea</taxon>
        <taxon>Muridae</taxon>
        <taxon>Murinae</taxon>
        <taxon>Mus</taxon>
        <taxon>Mus</taxon>
    </lineage>
</organism>